<dbReference type="Pfam" id="PF03237">
    <property type="entry name" value="Terminase_6N"/>
    <property type="match status" value="1"/>
</dbReference>
<evidence type="ECO:0000313" key="2">
    <source>
        <dbReference type="EMBL" id="CAB4132509.1"/>
    </source>
</evidence>
<sequence>MSDIVLSPKQLKFISDSTAKINIAHGAIRSGKTFSSLIAWANHVHTVPNPPDELLVMVGFSHDTIVRNAVLPFMSQFDGYCTLTDANRILSFRNKRIVCMGANDQGAVGKIQGPTVAGAYVDEMTLIPQNFLDMLYSRLNPPYARLYGTTNPSSPMHPIKQMIDDQDGKFIYAEHFELKDNQTLSADYIEMIDKKLYKGLWHRRFVLGEWVMAEGAIYQCFDRKRHVVRRPPTYAKQWWVGMDYGTVHPFAALLIGYNPDHHPSLWVEKEYYWDSSAMYLQKTNSQYADAVQKAFDGYPVKHWYLDPAAQAMEVELRNRKIPVQHADNDVLNGIQLVDELLSSGDLVICEGCVNLIREIEGYTWDLKSSKNGEEEPVKLRDDACVTGDTKILTVNGEIPIRDLRHSFSKELQLINYDQENYVISDDFFINAALTRKSAEIFELELEDGKKLRATGDHKILTQRGMIELQQLMLSDIVYTWDII</sequence>
<dbReference type="Gene3D" id="2.170.16.10">
    <property type="entry name" value="Hedgehog/Intein (Hint) domain"/>
    <property type="match status" value="1"/>
</dbReference>
<dbReference type="CDD" id="cd00081">
    <property type="entry name" value="Hint"/>
    <property type="match status" value="1"/>
</dbReference>
<reference evidence="2" key="1">
    <citation type="submission" date="2020-04" db="EMBL/GenBank/DDBJ databases">
        <authorList>
            <person name="Chiriac C."/>
            <person name="Salcher M."/>
            <person name="Ghai R."/>
            <person name="Kavagutti S V."/>
        </authorList>
    </citation>
    <scope>NUCLEOTIDE SEQUENCE</scope>
</reference>
<name>A0A6J5LLE1_9CAUD</name>
<dbReference type="EMBL" id="LR796265">
    <property type="protein sequence ID" value="CAB4132509.1"/>
    <property type="molecule type" value="Genomic_DNA"/>
</dbReference>
<dbReference type="GO" id="GO:0016539">
    <property type="term" value="P:intein-mediated protein splicing"/>
    <property type="evidence" value="ECO:0007669"/>
    <property type="project" value="InterPro"/>
</dbReference>
<dbReference type="InterPro" id="IPR036844">
    <property type="entry name" value="Hint_dom_sf"/>
</dbReference>
<dbReference type="PROSITE" id="PS50817">
    <property type="entry name" value="INTEIN_N_TER"/>
    <property type="match status" value="1"/>
</dbReference>
<gene>
    <name evidence="2" type="ORF">UFOVP255_23</name>
</gene>
<dbReference type="InterPro" id="IPR003587">
    <property type="entry name" value="Hint_dom_N"/>
</dbReference>
<protein>
    <submittedName>
        <fullName evidence="2">Phage_term_2, phage terminase, large subunit, PBSX family</fullName>
    </submittedName>
</protein>
<dbReference type="NCBIfam" id="TIGR01445">
    <property type="entry name" value="intein_Nterm"/>
    <property type="match status" value="1"/>
</dbReference>
<dbReference type="Gene3D" id="3.40.50.300">
    <property type="entry name" value="P-loop containing nucleotide triphosphate hydrolases"/>
    <property type="match status" value="1"/>
</dbReference>
<dbReference type="InterPro" id="IPR027417">
    <property type="entry name" value="P-loop_NTPase"/>
</dbReference>
<dbReference type="Gene3D" id="3.30.420.280">
    <property type="match status" value="1"/>
</dbReference>
<dbReference type="SMART" id="SM00306">
    <property type="entry name" value="HintN"/>
    <property type="match status" value="1"/>
</dbReference>
<feature type="domain" description="Hint" evidence="1">
    <location>
        <begin position="382"/>
        <end position="481"/>
    </location>
</feature>
<proteinExistence type="predicted"/>
<accession>A0A6J5LLE1</accession>
<dbReference type="InterPro" id="IPR006141">
    <property type="entry name" value="Intein_N"/>
</dbReference>
<dbReference type="SUPFAM" id="SSF51294">
    <property type="entry name" value="Hedgehog/intein (Hint) domain"/>
    <property type="match status" value="1"/>
</dbReference>
<organism evidence="2">
    <name type="scientific">uncultured Caudovirales phage</name>
    <dbReference type="NCBI Taxonomy" id="2100421"/>
    <lineage>
        <taxon>Viruses</taxon>
        <taxon>Duplodnaviria</taxon>
        <taxon>Heunggongvirae</taxon>
        <taxon>Uroviricota</taxon>
        <taxon>Caudoviricetes</taxon>
        <taxon>Peduoviridae</taxon>
        <taxon>Maltschvirus</taxon>
        <taxon>Maltschvirus maltsch</taxon>
    </lineage>
</organism>
<evidence type="ECO:0000259" key="1">
    <source>
        <dbReference type="SMART" id="SM00306"/>
    </source>
</evidence>